<accession>A0A3L8R8S0</accession>
<dbReference type="EMBL" id="QYCY01000002">
    <property type="protein sequence ID" value="RLV76084.1"/>
    <property type="molecule type" value="Genomic_DNA"/>
</dbReference>
<proteinExistence type="predicted"/>
<dbReference type="Proteomes" id="UP000281594">
    <property type="component" value="Unassembled WGS sequence"/>
</dbReference>
<reference evidence="1 2" key="1">
    <citation type="journal article" date="2018" name="J. Biol. Chem.">
        <title>Discovery of the actinoplanic acid pathway in Streptomyces rapamycinicus reveals a genetically conserved synergism with rapamycin.</title>
        <authorList>
            <person name="Mrak P."/>
            <person name="Krastel P."/>
            <person name="Pivk Lukancic P."/>
            <person name="Tao J."/>
            <person name="Pistorius D."/>
            <person name="Moore C.M."/>
        </authorList>
    </citation>
    <scope>NUCLEOTIDE SEQUENCE [LARGE SCALE GENOMIC DNA]</scope>
    <source>
        <strain evidence="1 2">NRRL 5491</strain>
    </source>
</reference>
<organism evidence="1 2">
    <name type="scientific">Streptomyces rapamycinicus (strain ATCC 29253 / DSM 41530 / NRRL 5491 / AYB-994)</name>
    <name type="common">Streptomyces hygroscopicus (strain ATCC 29253)</name>
    <dbReference type="NCBI Taxonomy" id="1343740"/>
    <lineage>
        <taxon>Bacteria</taxon>
        <taxon>Bacillati</taxon>
        <taxon>Actinomycetota</taxon>
        <taxon>Actinomycetes</taxon>
        <taxon>Kitasatosporales</taxon>
        <taxon>Streptomycetaceae</taxon>
        <taxon>Streptomyces</taxon>
        <taxon>Streptomyces violaceusniger group</taxon>
    </lineage>
</organism>
<name>A0A3L8R8S0_STRRN</name>
<gene>
    <name evidence="1" type="ORF">D3C57_142700</name>
</gene>
<evidence type="ECO:0000313" key="1">
    <source>
        <dbReference type="EMBL" id="RLV76084.1"/>
    </source>
</evidence>
<protein>
    <submittedName>
        <fullName evidence="1">Uncharacterized protein</fullName>
    </submittedName>
</protein>
<comment type="caution">
    <text evidence="1">The sequence shown here is derived from an EMBL/GenBank/DDBJ whole genome shotgun (WGS) entry which is preliminary data.</text>
</comment>
<dbReference type="AlphaFoldDB" id="A0A3L8R8S0"/>
<evidence type="ECO:0000313" key="2">
    <source>
        <dbReference type="Proteomes" id="UP000281594"/>
    </source>
</evidence>
<sequence>MVVVRAYRFPRCFKKCTQGIDTRAVSSYFPITRTGSMQSMEESREHR</sequence>